<reference evidence="2" key="1">
    <citation type="submission" date="2018-07" db="EMBL/GenBank/DDBJ databases">
        <title>Genome sequencing of Paracoccus sp. SC2-6.</title>
        <authorList>
            <person name="Heo J."/>
            <person name="Kim S.-J."/>
            <person name="Kwon S.-W."/>
        </authorList>
    </citation>
    <scope>NUCLEOTIDE SEQUENCE [LARGE SCALE GENOMIC DNA]</scope>
    <source>
        <strain evidence="2">SC2-6</strain>
    </source>
</reference>
<dbReference type="AlphaFoldDB" id="A0A344PL01"/>
<accession>A0A344PL01</accession>
<proteinExistence type="predicted"/>
<keyword evidence="2" id="KW-1185">Reference proteome</keyword>
<dbReference type="EMBL" id="CP030918">
    <property type="protein sequence ID" value="AXC50056.1"/>
    <property type="molecule type" value="Genomic_DNA"/>
</dbReference>
<organism evidence="1 2">
    <name type="scientific">Paracoccus suum</name>
    <dbReference type="NCBI Taxonomy" id="2259340"/>
    <lineage>
        <taxon>Bacteria</taxon>
        <taxon>Pseudomonadati</taxon>
        <taxon>Pseudomonadota</taxon>
        <taxon>Alphaproteobacteria</taxon>
        <taxon>Rhodobacterales</taxon>
        <taxon>Paracoccaceae</taxon>
        <taxon>Paracoccus</taxon>
    </lineage>
</organism>
<protein>
    <submittedName>
        <fullName evidence="1">Uncharacterized protein</fullName>
    </submittedName>
</protein>
<dbReference type="KEGG" id="pars:DRW48_10460"/>
<dbReference type="Proteomes" id="UP000252023">
    <property type="component" value="Chromosome"/>
</dbReference>
<sequence length="78" mass="8946">MKKSTYMDRAMRAKDPRFAAILGKLGYERTDLRADDAAEAEAKELAQLRDRYQEIVGKRAYHGWNADTLREKIAEAAE</sequence>
<dbReference type="RefSeq" id="WP_114076375.1">
    <property type="nucleotide sequence ID" value="NZ_CP030918.1"/>
</dbReference>
<gene>
    <name evidence="1" type="ORF">DRW48_10460</name>
</gene>
<name>A0A344PL01_9RHOB</name>
<evidence type="ECO:0000313" key="2">
    <source>
        <dbReference type="Proteomes" id="UP000252023"/>
    </source>
</evidence>
<evidence type="ECO:0000313" key="1">
    <source>
        <dbReference type="EMBL" id="AXC50056.1"/>
    </source>
</evidence>